<feature type="region of interest" description="Disordered" evidence="4">
    <location>
        <begin position="85"/>
        <end position="133"/>
    </location>
</feature>
<feature type="coiled-coil region" evidence="3">
    <location>
        <begin position="425"/>
        <end position="512"/>
    </location>
</feature>
<dbReference type="PRINTS" id="PR01248">
    <property type="entry name" value="TYPE1KERATIN"/>
</dbReference>
<dbReference type="Gene3D" id="1.20.5.1160">
    <property type="entry name" value="Vasodilator-stimulated phosphoprotein"/>
    <property type="match status" value="1"/>
</dbReference>
<dbReference type="PANTHER" id="PTHR23239:SF180">
    <property type="entry name" value="KERATIN, TYPE I CYTOSKELETAL 17"/>
    <property type="match status" value="1"/>
</dbReference>
<evidence type="ECO:0000259" key="5">
    <source>
        <dbReference type="PROSITE" id="PS51842"/>
    </source>
</evidence>
<proteinExistence type="predicted"/>
<organism evidence="6 7">
    <name type="scientific">Scophthalmus maximus</name>
    <name type="common">Turbot</name>
    <name type="synonym">Psetta maxima</name>
    <dbReference type="NCBI Taxonomy" id="52904"/>
    <lineage>
        <taxon>Eukaryota</taxon>
        <taxon>Metazoa</taxon>
        <taxon>Chordata</taxon>
        <taxon>Craniata</taxon>
        <taxon>Vertebrata</taxon>
        <taxon>Euteleostomi</taxon>
        <taxon>Actinopterygii</taxon>
        <taxon>Neopterygii</taxon>
        <taxon>Teleostei</taxon>
        <taxon>Neoteleostei</taxon>
        <taxon>Acanthomorphata</taxon>
        <taxon>Carangaria</taxon>
        <taxon>Pleuronectiformes</taxon>
        <taxon>Pleuronectoidei</taxon>
        <taxon>Scophthalmidae</taxon>
        <taxon>Scophthalmus</taxon>
    </lineage>
</organism>
<dbReference type="InterPro" id="IPR002957">
    <property type="entry name" value="Keratin_I"/>
</dbReference>
<evidence type="ECO:0000313" key="7">
    <source>
        <dbReference type="Proteomes" id="UP000246464"/>
    </source>
</evidence>
<gene>
    <name evidence="6" type="ORF">SMAX5B_001847</name>
</gene>
<keyword evidence="2 3" id="KW-0175">Coiled coil</keyword>
<evidence type="ECO:0000256" key="3">
    <source>
        <dbReference type="SAM" id="Coils"/>
    </source>
</evidence>
<dbReference type="InterPro" id="IPR039008">
    <property type="entry name" value="IF_rod_dom"/>
</dbReference>
<protein>
    <submittedName>
        <fullName evidence="6">Putative keratin type I cytoskeletal 19-like isoform 3</fullName>
    </submittedName>
</protein>
<dbReference type="EMBL" id="CP026250">
    <property type="protein sequence ID" value="AWP06131.1"/>
    <property type="molecule type" value="Genomic_DNA"/>
</dbReference>
<keyword evidence="7" id="KW-1185">Reference proteome</keyword>
<feature type="coiled-coil region" evidence="3">
    <location>
        <begin position="200"/>
        <end position="234"/>
    </location>
</feature>
<evidence type="ECO:0000256" key="2">
    <source>
        <dbReference type="ARBA" id="ARBA00023054"/>
    </source>
</evidence>
<dbReference type="AlphaFoldDB" id="A0A2U9BQ07"/>
<keyword evidence="1" id="KW-0403">Intermediate filament</keyword>
<dbReference type="Proteomes" id="UP000246464">
    <property type="component" value="Chromosome 8"/>
</dbReference>
<dbReference type="PANTHER" id="PTHR23239">
    <property type="entry name" value="INTERMEDIATE FILAMENT"/>
    <property type="match status" value="1"/>
</dbReference>
<dbReference type="PROSITE" id="PS51842">
    <property type="entry name" value="IF_ROD_2"/>
    <property type="match status" value="1"/>
</dbReference>
<dbReference type="SUPFAM" id="SSF64593">
    <property type="entry name" value="Intermediate filament protein, coiled coil region"/>
    <property type="match status" value="2"/>
</dbReference>
<evidence type="ECO:0000313" key="6">
    <source>
        <dbReference type="EMBL" id="AWP06131.1"/>
    </source>
</evidence>
<dbReference type="Pfam" id="PF00038">
    <property type="entry name" value="Filament"/>
    <property type="match status" value="1"/>
</dbReference>
<dbReference type="STRING" id="52904.ENSSMAP00000010091"/>
<dbReference type="GO" id="GO:0005198">
    <property type="term" value="F:structural molecule activity"/>
    <property type="evidence" value="ECO:0007669"/>
    <property type="project" value="InterPro"/>
</dbReference>
<dbReference type="GO" id="GO:0005882">
    <property type="term" value="C:intermediate filament"/>
    <property type="evidence" value="ECO:0007669"/>
    <property type="project" value="UniProtKB-KW"/>
</dbReference>
<evidence type="ECO:0000256" key="4">
    <source>
        <dbReference type="SAM" id="MobiDB-lite"/>
    </source>
</evidence>
<evidence type="ECO:0000256" key="1">
    <source>
        <dbReference type="ARBA" id="ARBA00022754"/>
    </source>
</evidence>
<dbReference type="SMART" id="SM01391">
    <property type="entry name" value="Filament"/>
    <property type="match status" value="1"/>
</dbReference>
<feature type="compositionally biased region" description="Low complexity" evidence="4">
    <location>
        <begin position="119"/>
        <end position="133"/>
    </location>
</feature>
<feature type="domain" description="IF rod" evidence="5">
    <location>
        <begin position="203"/>
        <end position="513"/>
    </location>
</feature>
<name>A0A2U9BQ07_SCOMX</name>
<reference evidence="6 7" key="1">
    <citation type="submission" date="2017-12" db="EMBL/GenBank/DDBJ databases">
        <title>Integrating genomic resources of turbot (Scophthalmus maximus) in depth evaluation of genetic and physical mapping variation across individuals.</title>
        <authorList>
            <person name="Martinez P."/>
        </authorList>
    </citation>
    <scope>NUCLEOTIDE SEQUENCE [LARGE SCALE GENOMIC DNA]</scope>
</reference>
<dbReference type="Gene3D" id="1.20.5.170">
    <property type="match status" value="1"/>
</dbReference>
<sequence>MSLSGGSQVFGGGQALVSARGFYQRRAPSVYGGAGGSGTRISQSVFTFGSGSGSGSLTDYGEISVFNNEKGAMQNLNDRLASYLEKSRQGPRHSRVKSPGLRQPPTAHPPLSMPVTLVGQSSSHSSRSISSSSAMSLSGGSQVFGGGQALVSARGFYQRRAPSVYGGAGGSGTRISQSVFTFGSGSGSGSLTDYGEISVFNNEKGAMQNLNDRLASYLEKVHSLEVANRKLEMQIREFCEQKTTISRDLSSYYVNITDLQTKIARSRLENHAVILQIDNAQLAAEDFKMKFETEMNMRTMVEADVFRLRGVRDSLTLNVSDLEMQIEGLKEDIAYTKTSHQEELNLLRIQQSGTVNVEVDSVSSVDLTSVLEEIREQYEAVVAKNNLEIERWHQQQMEELKVVLTSKSTEVKTSYTQLSELKRTSQSLEINRQSILTEIQCLQQNMAEVNSRNSAKLNQLQMTINVLEVELQELRASIDQQKSEYCLLLDIKMRLELEIAEYRRLLEGSQYEKKTVIISKTVEEHKPHIERRVKTIVEEIVDGQVVSSTVDTQLEEIQ</sequence>
<dbReference type="Gene3D" id="1.20.5.500">
    <property type="entry name" value="Single helix bin"/>
    <property type="match status" value="1"/>
</dbReference>
<accession>A0A2U9BQ07</accession>
<keyword evidence="6" id="KW-0416">Keratin</keyword>